<sequence length="251" mass="27582">MGVAEWKDLKKSGAFWVGAHRGGRDLGAENTLKTALQGYRAGADFWELDVQLSADGVPVVIHDDTLVRTTDAATVYPQRAPWRVSDFSEAELAALCPPIPTLGQALAFTKALGWLVNVEIKGTGKQLERLIGETLRAVTDLEMMEAVLISSFHVELLRRLRQSDGRVMIGVLADKVVEDPVGLVRGLGADTFHPTWEAVSEETVRRCRAEGIPVIAWTVNDRETGSRFKSYGVSAVITDRPHEFVALRNHP</sequence>
<evidence type="ECO:0000259" key="1">
    <source>
        <dbReference type="PROSITE" id="PS51704"/>
    </source>
</evidence>
<feature type="domain" description="GP-PDE" evidence="1">
    <location>
        <begin position="15"/>
        <end position="248"/>
    </location>
</feature>
<gene>
    <name evidence="2" type="ORF">ENS06_03710</name>
</gene>
<dbReference type="Gene3D" id="3.20.20.190">
    <property type="entry name" value="Phosphatidylinositol (PI) phosphodiesterase"/>
    <property type="match status" value="1"/>
</dbReference>
<protein>
    <submittedName>
        <fullName evidence="2">Glycerophosphodiester phosphodiesterase</fullName>
    </submittedName>
</protein>
<proteinExistence type="predicted"/>
<dbReference type="InterPro" id="IPR030395">
    <property type="entry name" value="GP_PDE_dom"/>
</dbReference>
<comment type="caution">
    <text evidence="2">The sequence shown here is derived from an EMBL/GenBank/DDBJ whole genome shotgun (WGS) entry which is preliminary data.</text>
</comment>
<dbReference type="PANTHER" id="PTHR46211:SF14">
    <property type="entry name" value="GLYCEROPHOSPHODIESTER PHOSPHODIESTERASE"/>
    <property type="match status" value="1"/>
</dbReference>
<dbReference type="PANTHER" id="PTHR46211">
    <property type="entry name" value="GLYCEROPHOSPHORYL DIESTER PHOSPHODIESTERASE"/>
    <property type="match status" value="1"/>
</dbReference>
<dbReference type="CDD" id="cd08556">
    <property type="entry name" value="GDPD"/>
    <property type="match status" value="1"/>
</dbReference>
<dbReference type="AlphaFoldDB" id="A0A831ZYL6"/>
<dbReference type="SUPFAM" id="SSF51695">
    <property type="entry name" value="PLC-like phosphodiesterases"/>
    <property type="match status" value="1"/>
</dbReference>
<dbReference type="PROSITE" id="PS50007">
    <property type="entry name" value="PIPLC_X_DOMAIN"/>
    <property type="match status" value="1"/>
</dbReference>
<dbReference type="PROSITE" id="PS51704">
    <property type="entry name" value="GP_PDE"/>
    <property type="match status" value="1"/>
</dbReference>
<organism evidence="2">
    <name type="scientific">Desulfacinum infernum</name>
    <dbReference type="NCBI Taxonomy" id="35837"/>
    <lineage>
        <taxon>Bacteria</taxon>
        <taxon>Pseudomonadati</taxon>
        <taxon>Thermodesulfobacteriota</taxon>
        <taxon>Syntrophobacteria</taxon>
        <taxon>Syntrophobacterales</taxon>
        <taxon>Syntrophobacteraceae</taxon>
        <taxon>Desulfacinum</taxon>
    </lineage>
</organism>
<evidence type="ECO:0000313" key="2">
    <source>
        <dbReference type="EMBL" id="HFK96418.1"/>
    </source>
</evidence>
<dbReference type="Pfam" id="PF03009">
    <property type="entry name" value="GDPD"/>
    <property type="match status" value="1"/>
</dbReference>
<dbReference type="GO" id="GO:0008081">
    <property type="term" value="F:phosphoric diester hydrolase activity"/>
    <property type="evidence" value="ECO:0007669"/>
    <property type="project" value="InterPro"/>
</dbReference>
<dbReference type="GO" id="GO:0006629">
    <property type="term" value="P:lipid metabolic process"/>
    <property type="evidence" value="ECO:0007669"/>
    <property type="project" value="InterPro"/>
</dbReference>
<accession>A0A831ZYL6</accession>
<name>A0A831ZYL6_9BACT</name>
<dbReference type="InterPro" id="IPR017946">
    <property type="entry name" value="PLC-like_Pdiesterase_TIM-brl"/>
</dbReference>
<dbReference type="EMBL" id="DSTK01000012">
    <property type="protein sequence ID" value="HFK96418.1"/>
    <property type="molecule type" value="Genomic_DNA"/>
</dbReference>
<reference evidence="2" key="1">
    <citation type="journal article" date="2020" name="mSystems">
        <title>Genome- and Community-Level Interaction Insights into Carbon Utilization and Element Cycling Functions of Hydrothermarchaeota in Hydrothermal Sediment.</title>
        <authorList>
            <person name="Zhou Z."/>
            <person name="Liu Y."/>
            <person name="Xu W."/>
            <person name="Pan J."/>
            <person name="Luo Z.H."/>
            <person name="Li M."/>
        </authorList>
    </citation>
    <scope>NUCLEOTIDE SEQUENCE [LARGE SCALE GENOMIC DNA]</scope>
    <source>
        <strain evidence="2">SpSt-456</strain>
    </source>
</reference>